<feature type="transmembrane region" description="Helical" evidence="1">
    <location>
        <begin position="40"/>
        <end position="56"/>
    </location>
</feature>
<feature type="transmembrane region" description="Helical" evidence="1">
    <location>
        <begin position="68"/>
        <end position="85"/>
    </location>
</feature>
<evidence type="ECO:0000313" key="2">
    <source>
        <dbReference type="EMBL" id="SON56036.1"/>
    </source>
</evidence>
<keyword evidence="3" id="KW-1185">Reference proteome</keyword>
<proteinExistence type="predicted"/>
<dbReference type="KEGG" id="hdi:HDIA_2495"/>
<protein>
    <submittedName>
        <fullName evidence="2">Uncharacterized protein</fullName>
    </submittedName>
</protein>
<sequence length="103" mass="10643">MRNPVFLAGLAIIFGALTILLLFGDGGTIAGMSSDNFARLAQLTAILLLVSGGVVASRAGPRTHLKSALFWIAVCAALVVGYQMFHADEGSLNIAPSSNAQNV</sequence>
<evidence type="ECO:0000313" key="3">
    <source>
        <dbReference type="Proteomes" id="UP000223606"/>
    </source>
</evidence>
<accession>A0A2C9D6X3</accession>
<name>A0A2C9D6X3_9HYPH</name>
<dbReference type="RefSeq" id="WP_099556466.1">
    <property type="nucleotide sequence ID" value="NZ_LT960614.1"/>
</dbReference>
<keyword evidence="1" id="KW-0812">Transmembrane</keyword>
<organism evidence="2 3">
    <name type="scientific">Hartmannibacter diazotrophicus</name>
    <dbReference type="NCBI Taxonomy" id="1482074"/>
    <lineage>
        <taxon>Bacteria</taxon>
        <taxon>Pseudomonadati</taxon>
        <taxon>Pseudomonadota</taxon>
        <taxon>Alphaproteobacteria</taxon>
        <taxon>Hyphomicrobiales</taxon>
        <taxon>Pleomorphomonadaceae</taxon>
        <taxon>Hartmannibacter</taxon>
    </lineage>
</organism>
<dbReference type="Proteomes" id="UP000223606">
    <property type="component" value="Chromosome 1"/>
</dbReference>
<gene>
    <name evidence="2" type="ORF">HDIA_2495</name>
</gene>
<keyword evidence="1" id="KW-0472">Membrane</keyword>
<evidence type="ECO:0000256" key="1">
    <source>
        <dbReference type="SAM" id="Phobius"/>
    </source>
</evidence>
<dbReference type="AlphaFoldDB" id="A0A2C9D6X3"/>
<dbReference type="EMBL" id="LT960614">
    <property type="protein sequence ID" value="SON56036.1"/>
    <property type="molecule type" value="Genomic_DNA"/>
</dbReference>
<keyword evidence="1" id="KW-1133">Transmembrane helix</keyword>
<dbReference type="OrthoDB" id="7595324at2"/>
<reference evidence="3" key="1">
    <citation type="submission" date="2017-09" db="EMBL/GenBank/DDBJ databases">
        <title>Genome sequence of Nannocystis excedens DSM 71.</title>
        <authorList>
            <person name="Blom J."/>
        </authorList>
    </citation>
    <scope>NUCLEOTIDE SEQUENCE [LARGE SCALE GENOMIC DNA]</scope>
    <source>
        <strain evidence="3">type strain: E19</strain>
    </source>
</reference>